<dbReference type="eggNOG" id="ENOG5032UF1">
    <property type="taxonomic scope" value="Bacteria"/>
</dbReference>
<accession>B8EL11</accession>
<organism evidence="1 2">
    <name type="scientific">Methylocella silvestris (strain DSM 15510 / CIP 108128 / LMG 27833 / NCIMB 13906 / BL2)</name>
    <dbReference type="NCBI Taxonomy" id="395965"/>
    <lineage>
        <taxon>Bacteria</taxon>
        <taxon>Pseudomonadati</taxon>
        <taxon>Pseudomonadota</taxon>
        <taxon>Alphaproteobacteria</taxon>
        <taxon>Hyphomicrobiales</taxon>
        <taxon>Beijerinckiaceae</taxon>
        <taxon>Methylocella</taxon>
    </lineage>
</organism>
<dbReference type="OrthoDB" id="7862614at2"/>
<dbReference type="EMBL" id="CP001280">
    <property type="protein sequence ID" value="ACK49006.1"/>
    <property type="molecule type" value="Genomic_DNA"/>
</dbReference>
<dbReference type="RefSeq" id="WP_012589076.1">
    <property type="nucleotide sequence ID" value="NC_011666.1"/>
</dbReference>
<evidence type="ECO:0000313" key="1">
    <source>
        <dbReference type="EMBL" id="ACK49006.1"/>
    </source>
</evidence>
<keyword evidence="2" id="KW-1185">Reference proteome</keyword>
<name>B8EL11_METSB</name>
<proteinExistence type="predicted"/>
<dbReference type="HOGENOM" id="CLU_129708_0_0_5"/>
<evidence type="ECO:0000313" key="2">
    <source>
        <dbReference type="Proteomes" id="UP000002257"/>
    </source>
</evidence>
<gene>
    <name evidence="1" type="ordered locus">Msil_0023</name>
</gene>
<sequence>MASAQSDAVRLGEEILIGALEPVIAELRLVDVADYVAFIRFEQFANIRDIVESSIELFFKLGALSYAFEAEYELDWETPPVVMLKLEFRHLKFFASFKLFLESRPRVTIEHWGAEESADAAELCARLRTALTDARLPG</sequence>
<reference evidence="1 2" key="1">
    <citation type="journal article" date="2010" name="J. Bacteriol.">
        <title>Complete genome sequence of the aerobic facultative methanotroph Methylocella silvestris BL2.</title>
        <authorList>
            <person name="Chen Y."/>
            <person name="Crombie A."/>
            <person name="Rahman M.T."/>
            <person name="Dedysh S.N."/>
            <person name="Liesack W."/>
            <person name="Stott M.B."/>
            <person name="Alam M."/>
            <person name="Theisen A.R."/>
            <person name="Murrell J.C."/>
            <person name="Dunfield P.F."/>
        </authorList>
    </citation>
    <scope>NUCLEOTIDE SEQUENCE [LARGE SCALE GENOMIC DNA]</scope>
    <source>
        <strain evidence="2">DSM 15510 / CIP 108128 / LMG 27833 / NCIMB 13906 / BL2</strain>
    </source>
</reference>
<dbReference type="KEGG" id="msl:Msil_0023"/>
<dbReference type="STRING" id="395965.Msil_0023"/>
<dbReference type="Proteomes" id="UP000002257">
    <property type="component" value="Chromosome"/>
</dbReference>
<protein>
    <submittedName>
        <fullName evidence="1">Uncharacterized protein</fullName>
    </submittedName>
</protein>
<dbReference type="AlphaFoldDB" id="B8EL11"/>